<dbReference type="EMBL" id="DXBG01000307">
    <property type="protein sequence ID" value="HIZ66821.1"/>
    <property type="molecule type" value="Genomic_DNA"/>
</dbReference>
<dbReference type="Proteomes" id="UP000824056">
    <property type="component" value="Unassembled WGS sequence"/>
</dbReference>
<sequence length="220" mass="25066">MEKIGIIEDEPLLNQALKIALEKEGFQPLQAFSVGEGRRLAKEKPDLYLVDINLPDGDGIRLCREIQGKEQAPVIFLTGRDQEEDMLEAFHAGADDYVVKPFPMRVLMKRVQAVLRRSREEKESFSYGGLEIDFPGRRVSLQGRPVSLTPKEYRLLELFARNKGRILTKEQILEQVWDMDGMFVGENTVSVTVNRLRKKLAPLGETLIENIFGQGYRMGT</sequence>
<keyword evidence="5 9" id="KW-0238">DNA-binding</keyword>
<dbReference type="Pfam" id="PF00486">
    <property type="entry name" value="Trans_reg_C"/>
    <property type="match status" value="1"/>
</dbReference>
<dbReference type="SUPFAM" id="SSF52172">
    <property type="entry name" value="CheY-like"/>
    <property type="match status" value="1"/>
</dbReference>
<keyword evidence="3" id="KW-0902">Two-component regulatory system</keyword>
<proteinExistence type="predicted"/>
<evidence type="ECO:0000259" key="11">
    <source>
        <dbReference type="PROSITE" id="PS51755"/>
    </source>
</evidence>
<evidence type="ECO:0000256" key="4">
    <source>
        <dbReference type="ARBA" id="ARBA00023015"/>
    </source>
</evidence>
<dbReference type="InterPro" id="IPR011006">
    <property type="entry name" value="CheY-like_superfamily"/>
</dbReference>
<reference evidence="12" key="2">
    <citation type="submission" date="2021-04" db="EMBL/GenBank/DDBJ databases">
        <authorList>
            <person name="Gilroy R."/>
        </authorList>
    </citation>
    <scope>NUCLEOTIDE SEQUENCE</scope>
    <source>
        <strain evidence="12">1068</strain>
    </source>
</reference>
<evidence type="ECO:0000256" key="1">
    <source>
        <dbReference type="ARBA" id="ARBA00018672"/>
    </source>
</evidence>
<evidence type="ECO:0000256" key="7">
    <source>
        <dbReference type="ARBA" id="ARBA00024867"/>
    </source>
</evidence>
<gene>
    <name evidence="12" type="ORF">H9809_13145</name>
</gene>
<dbReference type="Pfam" id="PF00072">
    <property type="entry name" value="Response_reg"/>
    <property type="match status" value="1"/>
</dbReference>
<dbReference type="PANTHER" id="PTHR48111">
    <property type="entry name" value="REGULATOR OF RPOS"/>
    <property type="match status" value="1"/>
</dbReference>
<evidence type="ECO:0000256" key="8">
    <source>
        <dbReference type="PROSITE-ProRule" id="PRU00169"/>
    </source>
</evidence>
<dbReference type="GO" id="GO:0006355">
    <property type="term" value="P:regulation of DNA-templated transcription"/>
    <property type="evidence" value="ECO:0007669"/>
    <property type="project" value="InterPro"/>
</dbReference>
<dbReference type="Gene3D" id="1.10.10.10">
    <property type="entry name" value="Winged helix-like DNA-binding domain superfamily/Winged helix DNA-binding domain"/>
    <property type="match status" value="1"/>
</dbReference>
<dbReference type="GO" id="GO:0000156">
    <property type="term" value="F:phosphorelay response regulator activity"/>
    <property type="evidence" value="ECO:0007669"/>
    <property type="project" value="TreeGrafter"/>
</dbReference>
<dbReference type="CDD" id="cd00383">
    <property type="entry name" value="trans_reg_C"/>
    <property type="match status" value="1"/>
</dbReference>
<comment type="caution">
    <text evidence="12">The sequence shown here is derived from an EMBL/GenBank/DDBJ whole genome shotgun (WGS) entry which is preliminary data.</text>
</comment>
<dbReference type="Gene3D" id="3.40.50.2300">
    <property type="match status" value="1"/>
</dbReference>
<keyword evidence="2 8" id="KW-0597">Phosphoprotein</keyword>
<dbReference type="GO" id="GO:0005829">
    <property type="term" value="C:cytosol"/>
    <property type="evidence" value="ECO:0007669"/>
    <property type="project" value="TreeGrafter"/>
</dbReference>
<evidence type="ECO:0000259" key="10">
    <source>
        <dbReference type="PROSITE" id="PS50110"/>
    </source>
</evidence>
<dbReference type="GO" id="GO:0000976">
    <property type="term" value="F:transcription cis-regulatory region binding"/>
    <property type="evidence" value="ECO:0007669"/>
    <property type="project" value="TreeGrafter"/>
</dbReference>
<organism evidence="12 13">
    <name type="scientific">Candidatus Blautia pullicola</name>
    <dbReference type="NCBI Taxonomy" id="2838498"/>
    <lineage>
        <taxon>Bacteria</taxon>
        <taxon>Bacillati</taxon>
        <taxon>Bacillota</taxon>
        <taxon>Clostridia</taxon>
        <taxon>Lachnospirales</taxon>
        <taxon>Lachnospiraceae</taxon>
        <taxon>Blautia</taxon>
    </lineage>
</organism>
<evidence type="ECO:0000256" key="2">
    <source>
        <dbReference type="ARBA" id="ARBA00022553"/>
    </source>
</evidence>
<dbReference type="SMART" id="SM00448">
    <property type="entry name" value="REC"/>
    <property type="match status" value="1"/>
</dbReference>
<protein>
    <recommendedName>
        <fullName evidence="1">Stage 0 sporulation protein A homolog</fullName>
    </recommendedName>
</protein>
<dbReference type="PANTHER" id="PTHR48111:SF1">
    <property type="entry name" value="TWO-COMPONENT RESPONSE REGULATOR ORR33"/>
    <property type="match status" value="1"/>
</dbReference>
<evidence type="ECO:0000256" key="9">
    <source>
        <dbReference type="PROSITE-ProRule" id="PRU01091"/>
    </source>
</evidence>
<dbReference type="InterPro" id="IPR001867">
    <property type="entry name" value="OmpR/PhoB-type_DNA-bd"/>
</dbReference>
<evidence type="ECO:0000256" key="6">
    <source>
        <dbReference type="ARBA" id="ARBA00023163"/>
    </source>
</evidence>
<dbReference type="PROSITE" id="PS51755">
    <property type="entry name" value="OMPR_PHOB"/>
    <property type="match status" value="1"/>
</dbReference>
<evidence type="ECO:0000256" key="3">
    <source>
        <dbReference type="ARBA" id="ARBA00023012"/>
    </source>
</evidence>
<feature type="modified residue" description="4-aspartylphosphate" evidence="8">
    <location>
        <position position="51"/>
    </location>
</feature>
<keyword evidence="6" id="KW-0804">Transcription</keyword>
<feature type="DNA-binding region" description="OmpR/PhoB-type" evidence="9">
    <location>
        <begin position="122"/>
        <end position="220"/>
    </location>
</feature>
<dbReference type="InterPro" id="IPR036388">
    <property type="entry name" value="WH-like_DNA-bd_sf"/>
</dbReference>
<evidence type="ECO:0000313" key="12">
    <source>
        <dbReference type="EMBL" id="HIZ66821.1"/>
    </source>
</evidence>
<dbReference type="SMART" id="SM00862">
    <property type="entry name" value="Trans_reg_C"/>
    <property type="match status" value="1"/>
</dbReference>
<name>A0A9D2FUF4_9FIRM</name>
<evidence type="ECO:0000313" key="13">
    <source>
        <dbReference type="Proteomes" id="UP000824056"/>
    </source>
</evidence>
<accession>A0A9D2FUF4</accession>
<reference evidence="12" key="1">
    <citation type="journal article" date="2021" name="PeerJ">
        <title>Extensive microbial diversity within the chicken gut microbiome revealed by metagenomics and culture.</title>
        <authorList>
            <person name="Gilroy R."/>
            <person name="Ravi A."/>
            <person name="Getino M."/>
            <person name="Pursley I."/>
            <person name="Horton D.L."/>
            <person name="Alikhan N.F."/>
            <person name="Baker D."/>
            <person name="Gharbi K."/>
            <person name="Hall N."/>
            <person name="Watson M."/>
            <person name="Adriaenssens E.M."/>
            <person name="Foster-Nyarko E."/>
            <person name="Jarju S."/>
            <person name="Secka A."/>
            <person name="Antonio M."/>
            <person name="Oren A."/>
            <person name="Chaudhuri R.R."/>
            <person name="La Ragione R."/>
            <person name="Hildebrand F."/>
            <person name="Pallen M.J."/>
        </authorList>
    </citation>
    <scope>NUCLEOTIDE SEQUENCE</scope>
    <source>
        <strain evidence="12">1068</strain>
    </source>
</reference>
<dbReference type="InterPro" id="IPR039420">
    <property type="entry name" value="WalR-like"/>
</dbReference>
<feature type="domain" description="OmpR/PhoB-type" evidence="11">
    <location>
        <begin position="122"/>
        <end position="220"/>
    </location>
</feature>
<feature type="domain" description="Response regulatory" evidence="10">
    <location>
        <begin position="3"/>
        <end position="115"/>
    </location>
</feature>
<evidence type="ECO:0000256" key="5">
    <source>
        <dbReference type="ARBA" id="ARBA00023125"/>
    </source>
</evidence>
<dbReference type="InterPro" id="IPR001789">
    <property type="entry name" value="Sig_transdc_resp-reg_receiver"/>
</dbReference>
<keyword evidence="4" id="KW-0805">Transcription regulation</keyword>
<dbReference type="PROSITE" id="PS50110">
    <property type="entry name" value="RESPONSE_REGULATORY"/>
    <property type="match status" value="1"/>
</dbReference>
<comment type="function">
    <text evidence="7">May play the central regulatory role in sporulation. It may be an element of the effector pathway responsible for the activation of sporulation genes in response to nutritional stress. Spo0A may act in concert with spo0H (a sigma factor) to control the expression of some genes that are critical to the sporulation process.</text>
</comment>
<dbReference type="AlphaFoldDB" id="A0A9D2FUF4"/>
<dbReference type="CDD" id="cd17574">
    <property type="entry name" value="REC_OmpR"/>
    <property type="match status" value="1"/>
</dbReference>
<dbReference type="GO" id="GO:0032993">
    <property type="term" value="C:protein-DNA complex"/>
    <property type="evidence" value="ECO:0007669"/>
    <property type="project" value="TreeGrafter"/>
</dbReference>